<dbReference type="InterPro" id="IPR001584">
    <property type="entry name" value="Integrase_cat-core"/>
</dbReference>
<dbReference type="Pfam" id="PF22936">
    <property type="entry name" value="Pol_BBD"/>
    <property type="match status" value="1"/>
</dbReference>
<dbReference type="PANTHER" id="PTHR42648:SF28">
    <property type="entry name" value="TRANSPOSON-ENCODED PROTEIN WITH RIBONUCLEASE H-LIKE AND RETROVIRUS ZINC FINGER-LIKE DOMAINS"/>
    <property type="match status" value="1"/>
</dbReference>
<dbReference type="Pfam" id="PF25597">
    <property type="entry name" value="SH3_retrovirus"/>
    <property type="match status" value="1"/>
</dbReference>
<dbReference type="InterPro" id="IPR057670">
    <property type="entry name" value="SH3_retrovirus"/>
</dbReference>
<dbReference type="PROSITE" id="PS50994">
    <property type="entry name" value="INTEGRASE"/>
    <property type="match status" value="1"/>
</dbReference>
<dbReference type="InterPro" id="IPR039537">
    <property type="entry name" value="Retrotran_Ty1/copia-like"/>
</dbReference>
<dbReference type="EMBL" id="BQNB010011962">
    <property type="protein sequence ID" value="GJS97433.1"/>
    <property type="molecule type" value="Genomic_DNA"/>
</dbReference>
<organism evidence="9 10">
    <name type="scientific">Tanacetum coccineum</name>
    <dbReference type="NCBI Taxonomy" id="301880"/>
    <lineage>
        <taxon>Eukaryota</taxon>
        <taxon>Viridiplantae</taxon>
        <taxon>Streptophyta</taxon>
        <taxon>Embryophyta</taxon>
        <taxon>Tracheophyta</taxon>
        <taxon>Spermatophyta</taxon>
        <taxon>Magnoliopsida</taxon>
        <taxon>eudicotyledons</taxon>
        <taxon>Gunneridae</taxon>
        <taxon>Pentapetalae</taxon>
        <taxon>asterids</taxon>
        <taxon>campanulids</taxon>
        <taxon>Asterales</taxon>
        <taxon>Asteraceae</taxon>
        <taxon>Asteroideae</taxon>
        <taxon>Anthemideae</taxon>
        <taxon>Anthemidinae</taxon>
        <taxon>Tanacetum</taxon>
    </lineage>
</organism>
<dbReference type="Gene3D" id="3.30.420.10">
    <property type="entry name" value="Ribonuclease H-like superfamily/Ribonuclease H"/>
    <property type="match status" value="2"/>
</dbReference>
<evidence type="ECO:0000259" key="7">
    <source>
        <dbReference type="PROSITE" id="PS50158"/>
    </source>
</evidence>
<protein>
    <submittedName>
        <fullName evidence="9">Transposable element</fullName>
    </submittedName>
</protein>
<evidence type="ECO:0000313" key="9">
    <source>
        <dbReference type="EMBL" id="GJS97433.1"/>
    </source>
</evidence>
<proteinExistence type="predicted"/>
<dbReference type="InterPro" id="IPR054722">
    <property type="entry name" value="PolX-like_BBD"/>
</dbReference>
<dbReference type="SUPFAM" id="SSF57756">
    <property type="entry name" value="Retrovirus zinc finger-like domains"/>
    <property type="match status" value="1"/>
</dbReference>
<sequence length="1142" mass="131299">MVDVKVDKVPSTSTLVDLTSSSWARPVLTNARLAVEKKSKPEDVEERNWLTINRLACGTIRSCLSREQRYAFSKETSAYKLWVALEEKFLKKNCQNKLFMKKRLFRFTYVPGTTMNDHITSFNQLVTDLMNMDEVFKDQDLALILLGSLPEEYELLETTLLNGKDDVSLSEVCTALYSKELRRKDKQISSSGDAEVLLVRGRSQKKGTDKRWRSKSRQRLSKDECAFCHEKGHWKRDCPRLKTKDNHYKGKVVAEANVTKCDDEESDLSLATSSSRNASEIWLLDSACSHHITSHREWFSNFEEHEEVVYTADETHLTTYGIGSIRLQNEDGTIVTLKGVSYSPKFKKNLISVGILEFKGFEVRTKDGVTKIISGVLVVMKGIRKINNTYHYKGRTVVGTIAVVTDGLSSCKLDLCEHCINGKTTRMKFRTVIQKTQDILDYVHFDVWGPSKTRSLGGRHYYVTFVDDFSQRVWVYTLKIKDEVLGVFIKWKKMMETQTHFTVRHTPQQNGVAERMNRTLLEKVWCMLSNVGLGKEFWAEAVTYACHLVNRLPSTAIDGKTPFEKWYGKPATDYDSLHVFGSAAYYHVKESKLDPRAKKALFMGITSGIKGYRLWCPETKKTIFSRDVTFNESAMLKKVNVEQLDGTPKKVEFERIIIPADREPDDNSPMGIRKYEGRDDQSEEPLQMSNQHESIATNKPKRNTKGPAFLNDTVACASSIAADDVPTTYSEANQTWELTNLPEGKKAIGCKWVYAKKEGFPSQDDVRYKARLLDLELVQMDVMTAFLHGDLEEEIYMVQPEGFKVARKDHEVCKLHKSLYGLKQSPRQWYKRFDKFMMELKYTRSKYDHCIYLKKLQDGSFVYLLLYVDDMLIASQSSYEIEKLKTRLKSEFQMKDLGEAKMILGMEIVRDRKLRKLCLTQKQYLRKVLKRFRFDKQTKRVSTLLTSQFKISAAMSPKNDAKRAYKEKVPYENAVGSLMYAMICTRPNISHDVGMVSRYMHNPRKGHWQAVKWILRYIHNTVDVGLVFEHGSSQWVEGYCDSDYAEDLDKRRSTTGYVFTLAKAPVSWKSTLQSTTALSTTGVENMAITEASAIHLAKNQVYHARTKHIDVRYHFIREILEEGGVGIQKIHTSKNPADMLTK</sequence>
<dbReference type="Proteomes" id="UP001151760">
    <property type="component" value="Unassembled WGS sequence"/>
</dbReference>
<dbReference type="InterPro" id="IPR036875">
    <property type="entry name" value="Znf_CCHC_sf"/>
</dbReference>
<feature type="region of interest" description="Disordered" evidence="6">
    <location>
        <begin position="661"/>
        <end position="704"/>
    </location>
</feature>
<dbReference type="InterPro" id="IPR043502">
    <property type="entry name" value="DNA/RNA_pol_sf"/>
</dbReference>
<evidence type="ECO:0000256" key="4">
    <source>
        <dbReference type="ARBA" id="ARBA00022801"/>
    </source>
</evidence>
<name>A0ABQ5A8K2_9ASTR</name>
<feature type="domain" description="CCHC-type" evidence="7">
    <location>
        <begin position="225"/>
        <end position="240"/>
    </location>
</feature>
<dbReference type="InterPro" id="IPR012337">
    <property type="entry name" value="RNaseH-like_sf"/>
</dbReference>
<feature type="compositionally biased region" description="Polar residues" evidence="6">
    <location>
        <begin position="687"/>
        <end position="697"/>
    </location>
</feature>
<gene>
    <name evidence="9" type="ORF">Tco_0804401</name>
</gene>
<reference evidence="9" key="1">
    <citation type="journal article" date="2022" name="Int. J. Mol. Sci.">
        <title>Draft Genome of Tanacetum Coccineum: Genomic Comparison of Closely Related Tanacetum-Family Plants.</title>
        <authorList>
            <person name="Yamashiro T."/>
            <person name="Shiraishi A."/>
            <person name="Nakayama K."/>
            <person name="Satake H."/>
        </authorList>
    </citation>
    <scope>NUCLEOTIDE SEQUENCE</scope>
</reference>
<keyword evidence="2" id="KW-0479">Metal-binding</keyword>
<evidence type="ECO:0000259" key="8">
    <source>
        <dbReference type="PROSITE" id="PS50994"/>
    </source>
</evidence>
<evidence type="ECO:0000256" key="5">
    <source>
        <dbReference type="PROSITE-ProRule" id="PRU00047"/>
    </source>
</evidence>
<dbReference type="Pfam" id="PF14223">
    <property type="entry name" value="Retrotran_gag_2"/>
    <property type="match status" value="1"/>
</dbReference>
<keyword evidence="10" id="KW-1185">Reference proteome</keyword>
<evidence type="ECO:0000313" key="10">
    <source>
        <dbReference type="Proteomes" id="UP001151760"/>
    </source>
</evidence>
<dbReference type="PROSITE" id="PS50158">
    <property type="entry name" value="ZF_CCHC"/>
    <property type="match status" value="1"/>
</dbReference>
<reference evidence="9" key="2">
    <citation type="submission" date="2022-01" db="EMBL/GenBank/DDBJ databases">
        <authorList>
            <person name="Yamashiro T."/>
            <person name="Shiraishi A."/>
            <person name="Satake H."/>
            <person name="Nakayama K."/>
        </authorList>
    </citation>
    <scope>NUCLEOTIDE SEQUENCE</scope>
</reference>
<evidence type="ECO:0000256" key="1">
    <source>
        <dbReference type="ARBA" id="ARBA00022670"/>
    </source>
</evidence>
<dbReference type="SUPFAM" id="SSF56672">
    <property type="entry name" value="DNA/RNA polymerases"/>
    <property type="match status" value="1"/>
</dbReference>
<keyword evidence="1" id="KW-0645">Protease</keyword>
<accession>A0ABQ5A8K2</accession>
<dbReference type="SUPFAM" id="SSF53098">
    <property type="entry name" value="Ribonuclease H-like"/>
    <property type="match status" value="1"/>
</dbReference>
<dbReference type="InterPro" id="IPR013103">
    <property type="entry name" value="RVT_2"/>
</dbReference>
<comment type="caution">
    <text evidence="9">The sequence shown here is derived from an EMBL/GenBank/DDBJ whole genome shotgun (WGS) entry which is preliminary data.</text>
</comment>
<evidence type="ECO:0000256" key="6">
    <source>
        <dbReference type="SAM" id="MobiDB-lite"/>
    </source>
</evidence>
<dbReference type="PANTHER" id="PTHR42648">
    <property type="entry name" value="TRANSPOSASE, PUTATIVE-RELATED"/>
    <property type="match status" value="1"/>
</dbReference>
<keyword evidence="5" id="KW-0862">Zinc</keyword>
<dbReference type="Gene3D" id="4.10.60.10">
    <property type="entry name" value="Zinc finger, CCHC-type"/>
    <property type="match status" value="1"/>
</dbReference>
<evidence type="ECO:0000256" key="3">
    <source>
        <dbReference type="ARBA" id="ARBA00022750"/>
    </source>
</evidence>
<dbReference type="CDD" id="cd09272">
    <property type="entry name" value="RNase_HI_RT_Ty1"/>
    <property type="match status" value="1"/>
</dbReference>
<keyword evidence="4" id="KW-0378">Hydrolase</keyword>
<keyword evidence="3" id="KW-0064">Aspartyl protease</keyword>
<keyword evidence="5" id="KW-0863">Zinc-finger</keyword>
<dbReference type="Pfam" id="PF07727">
    <property type="entry name" value="RVT_2"/>
    <property type="match status" value="1"/>
</dbReference>
<feature type="domain" description="Integrase catalytic" evidence="8">
    <location>
        <begin position="464"/>
        <end position="570"/>
    </location>
</feature>
<dbReference type="InterPro" id="IPR036397">
    <property type="entry name" value="RNaseH_sf"/>
</dbReference>
<evidence type="ECO:0000256" key="2">
    <source>
        <dbReference type="ARBA" id="ARBA00022723"/>
    </source>
</evidence>
<dbReference type="InterPro" id="IPR001878">
    <property type="entry name" value="Znf_CCHC"/>
</dbReference>